<proteinExistence type="predicted"/>
<organism evidence="1 2">
    <name type="scientific">Paramuricea clavata</name>
    <name type="common">Red gorgonian</name>
    <name type="synonym">Violescent sea-whip</name>
    <dbReference type="NCBI Taxonomy" id="317549"/>
    <lineage>
        <taxon>Eukaryota</taxon>
        <taxon>Metazoa</taxon>
        <taxon>Cnidaria</taxon>
        <taxon>Anthozoa</taxon>
        <taxon>Octocorallia</taxon>
        <taxon>Malacalcyonacea</taxon>
        <taxon>Plexauridae</taxon>
        <taxon>Paramuricea</taxon>
    </lineage>
</organism>
<evidence type="ECO:0000313" key="2">
    <source>
        <dbReference type="Proteomes" id="UP001152795"/>
    </source>
</evidence>
<dbReference type="PANTHER" id="PTHR33845:SF1">
    <property type="entry name" value="C2H2-TYPE DOMAIN-CONTAINING PROTEIN"/>
    <property type="match status" value="1"/>
</dbReference>
<evidence type="ECO:0000313" key="1">
    <source>
        <dbReference type="EMBL" id="CAB4024849.1"/>
    </source>
</evidence>
<accession>A0A6S7KX63</accession>
<keyword evidence="2" id="KW-1185">Reference proteome</keyword>
<dbReference type="AlphaFoldDB" id="A0A6S7KX63"/>
<sequence>MSEFFGKRRLSWHASAVVTMNAGNYEVECFVHIFNSCTQNNYTIASIFEHLFHSIKAEYPLINIAYIRSDNAGCYHNGPLLLCLPEIGKTTGITVARYDFSEPQSAEDMKVALESHGRLKGCRAAVVEVDSSQDLYEGNKIPDISLLYNFQYKTSGIRVWRAYEIGKGKLLTYKDHQFQPQNVASLKVVKPFGPRQKEHGAISKASKTAQAEIFSCSESTCILTFRSEREAQACPRIRVCFSVR</sequence>
<comment type="caution">
    <text evidence="1">The sequence shown here is derived from an EMBL/GenBank/DDBJ whole genome shotgun (WGS) entry which is preliminary data.</text>
</comment>
<dbReference type="Proteomes" id="UP001152795">
    <property type="component" value="Unassembled WGS sequence"/>
</dbReference>
<reference evidence="1" key="1">
    <citation type="submission" date="2020-04" db="EMBL/GenBank/DDBJ databases">
        <authorList>
            <person name="Alioto T."/>
            <person name="Alioto T."/>
            <person name="Gomez Garrido J."/>
        </authorList>
    </citation>
    <scope>NUCLEOTIDE SEQUENCE</scope>
    <source>
        <strain evidence="1">A484AB</strain>
    </source>
</reference>
<dbReference type="OrthoDB" id="6138973at2759"/>
<dbReference type="PANTHER" id="PTHR33845">
    <property type="entry name" value="C2H2-TYPE DOMAIN-CONTAINING PROTEIN"/>
    <property type="match status" value="1"/>
</dbReference>
<gene>
    <name evidence="1" type="ORF">PACLA_8A027491</name>
</gene>
<dbReference type="EMBL" id="CACRXK020013269">
    <property type="protein sequence ID" value="CAB4024849.1"/>
    <property type="molecule type" value="Genomic_DNA"/>
</dbReference>
<protein>
    <submittedName>
        <fullName evidence="1">Uncharacterized protein</fullName>
    </submittedName>
</protein>
<name>A0A6S7KX63_PARCT</name>